<reference evidence="8" key="1">
    <citation type="submission" date="2013-01" db="EMBL/GenBank/DDBJ databases">
        <title>Draft Genome Sequence of a Mulberry Tree, Morus notabilis C.K. Schneid.</title>
        <authorList>
            <person name="He N."/>
            <person name="Zhao S."/>
        </authorList>
    </citation>
    <scope>NUCLEOTIDE SEQUENCE</scope>
</reference>
<evidence type="ECO:0000256" key="3">
    <source>
        <dbReference type="ARBA" id="ARBA00022692"/>
    </source>
</evidence>
<dbReference type="InterPro" id="IPR045069">
    <property type="entry name" value="MATE_euk"/>
</dbReference>
<feature type="transmembrane region" description="Helical" evidence="6">
    <location>
        <begin position="120"/>
        <end position="146"/>
    </location>
</feature>
<feature type="transmembrane region" description="Helical" evidence="6">
    <location>
        <begin position="94"/>
        <end position="114"/>
    </location>
</feature>
<dbReference type="AlphaFoldDB" id="W9S7Q6"/>
<accession>W9S7Q6</accession>
<comment type="similarity">
    <text evidence="2">Belongs to the multi antimicrobial extrusion (MATE) (TC 2.A.66.1) family.</text>
</comment>
<keyword evidence="3 6" id="KW-0812">Transmembrane</keyword>
<evidence type="ECO:0000256" key="1">
    <source>
        <dbReference type="ARBA" id="ARBA00004141"/>
    </source>
</evidence>
<feature type="transmembrane region" description="Helical" evidence="6">
    <location>
        <begin position="29"/>
        <end position="46"/>
    </location>
</feature>
<keyword evidence="8" id="KW-1185">Reference proteome</keyword>
<dbReference type="GO" id="GO:0016020">
    <property type="term" value="C:membrane"/>
    <property type="evidence" value="ECO:0007669"/>
    <property type="project" value="UniProtKB-SubCell"/>
</dbReference>
<organism evidence="7 8">
    <name type="scientific">Morus notabilis</name>
    <dbReference type="NCBI Taxonomy" id="981085"/>
    <lineage>
        <taxon>Eukaryota</taxon>
        <taxon>Viridiplantae</taxon>
        <taxon>Streptophyta</taxon>
        <taxon>Embryophyta</taxon>
        <taxon>Tracheophyta</taxon>
        <taxon>Spermatophyta</taxon>
        <taxon>Magnoliopsida</taxon>
        <taxon>eudicotyledons</taxon>
        <taxon>Gunneridae</taxon>
        <taxon>Pentapetalae</taxon>
        <taxon>rosids</taxon>
        <taxon>fabids</taxon>
        <taxon>Rosales</taxon>
        <taxon>Moraceae</taxon>
        <taxon>Moreae</taxon>
        <taxon>Morus</taxon>
    </lineage>
</organism>
<keyword evidence="5 6" id="KW-0472">Membrane</keyword>
<feature type="transmembrane region" description="Helical" evidence="6">
    <location>
        <begin position="288"/>
        <end position="312"/>
    </location>
</feature>
<dbReference type="Pfam" id="PF01554">
    <property type="entry name" value="MatE"/>
    <property type="match status" value="2"/>
</dbReference>
<dbReference type="GO" id="GO:0042910">
    <property type="term" value="F:xenobiotic transmembrane transporter activity"/>
    <property type="evidence" value="ECO:0007669"/>
    <property type="project" value="InterPro"/>
</dbReference>
<feature type="transmembrane region" description="Helical" evidence="6">
    <location>
        <begin position="167"/>
        <end position="194"/>
    </location>
</feature>
<gene>
    <name evidence="7" type="ORF">L484_028014</name>
</gene>
<evidence type="ECO:0000256" key="4">
    <source>
        <dbReference type="ARBA" id="ARBA00022989"/>
    </source>
</evidence>
<feature type="transmembrane region" description="Helical" evidence="6">
    <location>
        <begin position="248"/>
        <end position="268"/>
    </location>
</feature>
<keyword evidence="4 6" id="KW-1133">Transmembrane helix</keyword>
<protein>
    <submittedName>
        <fullName evidence="7">Protein TRANSPARENT TESTA 12</fullName>
    </submittedName>
</protein>
<name>W9S7Q6_9ROSA</name>
<feature type="transmembrane region" description="Helical" evidence="6">
    <location>
        <begin position="200"/>
        <end position="228"/>
    </location>
</feature>
<dbReference type="EMBL" id="KE346217">
    <property type="protein sequence ID" value="EXC30835.1"/>
    <property type="molecule type" value="Genomic_DNA"/>
</dbReference>
<feature type="transmembrane region" description="Helical" evidence="6">
    <location>
        <begin position="319"/>
        <end position="341"/>
    </location>
</feature>
<evidence type="ECO:0000256" key="2">
    <source>
        <dbReference type="ARBA" id="ARBA00010199"/>
    </source>
</evidence>
<dbReference type="CDD" id="cd13132">
    <property type="entry name" value="MATE_eukaryotic"/>
    <property type="match status" value="1"/>
</dbReference>
<comment type="subcellular location">
    <subcellularLocation>
        <location evidence="1">Membrane</location>
        <topology evidence="1">Multi-pass membrane protein</topology>
    </subcellularLocation>
</comment>
<feature type="transmembrane region" description="Helical" evidence="6">
    <location>
        <begin position="347"/>
        <end position="368"/>
    </location>
</feature>
<evidence type="ECO:0000313" key="7">
    <source>
        <dbReference type="EMBL" id="EXC30835.1"/>
    </source>
</evidence>
<evidence type="ECO:0000256" key="6">
    <source>
        <dbReference type="SAM" id="Phobius"/>
    </source>
</evidence>
<dbReference type="GO" id="GO:1990961">
    <property type="term" value="P:xenobiotic detoxification by transmembrane export across the plasma membrane"/>
    <property type="evidence" value="ECO:0007669"/>
    <property type="project" value="InterPro"/>
</dbReference>
<dbReference type="NCBIfam" id="TIGR00797">
    <property type="entry name" value="matE"/>
    <property type="match status" value="1"/>
</dbReference>
<dbReference type="GO" id="GO:0015297">
    <property type="term" value="F:antiporter activity"/>
    <property type="evidence" value="ECO:0007669"/>
    <property type="project" value="InterPro"/>
</dbReference>
<evidence type="ECO:0000313" key="8">
    <source>
        <dbReference type="Proteomes" id="UP000030645"/>
    </source>
</evidence>
<proteinExistence type="inferred from homology"/>
<dbReference type="InterPro" id="IPR002528">
    <property type="entry name" value="MATE_fam"/>
</dbReference>
<sequence>MSSATETLCGQAFGAKQYHMMGIYLQRSWIVDFITATIMLPLFFFTTPLLNLLGEQADIAAVAGKISLWCIPFLYNFVFSLTIQMYLQAQLKNLVVGWLSATSFVFHVVLSWIFVYKLEWGIAGALAAMNISSWSAVIGMFVYIFGGWCPNTWKGFTLAAFADMWPVIKLSISSGVMVCLELWYNSILVLLAGYMENATVAISAFSICLNICAWEFMVCLGFLAAACVRVSNELGRGNAKAAKFAMKVILSTSIAIGVFFWILCLIFGRKISYLFTNEEEVADAVSDLSVLLAFSILLNSIYPVLSGVAVGAGLQGTVAIVNICCYYVIGIPLGVVLAYVAHLEVKGLWIGMLCGVLTQSLVLLYITWKTDWEGQVLKYGSEGVEDELDEVSLGFSESGLRANLASLSL</sequence>
<feature type="transmembrane region" description="Helical" evidence="6">
    <location>
        <begin position="66"/>
        <end position="87"/>
    </location>
</feature>
<dbReference type="eggNOG" id="KOG1347">
    <property type="taxonomic scope" value="Eukaryota"/>
</dbReference>
<evidence type="ECO:0000256" key="5">
    <source>
        <dbReference type="ARBA" id="ARBA00023136"/>
    </source>
</evidence>
<dbReference type="PANTHER" id="PTHR11206">
    <property type="entry name" value="MULTIDRUG RESISTANCE PROTEIN"/>
    <property type="match status" value="1"/>
</dbReference>
<dbReference type="Proteomes" id="UP000030645">
    <property type="component" value="Unassembled WGS sequence"/>
</dbReference>